<gene>
    <name evidence="2" type="ORF">EVAR_93448_1</name>
</gene>
<dbReference type="AlphaFoldDB" id="A0A4C1TJ53"/>
<feature type="domain" description="Ig-like" evidence="1">
    <location>
        <begin position="1"/>
        <end position="86"/>
    </location>
</feature>
<accession>A0A4C1TJ53</accession>
<evidence type="ECO:0000313" key="3">
    <source>
        <dbReference type="Proteomes" id="UP000299102"/>
    </source>
</evidence>
<organism evidence="2 3">
    <name type="scientific">Eumeta variegata</name>
    <name type="common">Bagworm moth</name>
    <name type="synonym">Eumeta japonica</name>
    <dbReference type="NCBI Taxonomy" id="151549"/>
    <lineage>
        <taxon>Eukaryota</taxon>
        <taxon>Metazoa</taxon>
        <taxon>Ecdysozoa</taxon>
        <taxon>Arthropoda</taxon>
        <taxon>Hexapoda</taxon>
        <taxon>Insecta</taxon>
        <taxon>Pterygota</taxon>
        <taxon>Neoptera</taxon>
        <taxon>Endopterygota</taxon>
        <taxon>Lepidoptera</taxon>
        <taxon>Glossata</taxon>
        <taxon>Ditrysia</taxon>
        <taxon>Tineoidea</taxon>
        <taxon>Psychidae</taxon>
        <taxon>Oiketicinae</taxon>
        <taxon>Eumeta</taxon>
    </lineage>
</organism>
<dbReference type="InterPro" id="IPR007110">
    <property type="entry name" value="Ig-like_dom"/>
</dbReference>
<dbReference type="PROSITE" id="PS50835">
    <property type="entry name" value="IG_LIKE"/>
    <property type="match status" value="1"/>
</dbReference>
<dbReference type="Proteomes" id="UP000299102">
    <property type="component" value="Unassembled WGS sequence"/>
</dbReference>
<reference evidence="2 3" key="1">
    <citation type="journal article" date="2019" name="Commun. Biol.">
        <title>The bagworm genome reveals a unique fibroin gene that provides high tensile strength.</title>
        <authorList>
            <person name="Kono N."/>
            <person name="Nakamura H."/>
            <person name="Ohtoshi R."/>
            <person name="Tomita M."/>
            <person name="Numata K."/>
            <person name="Arakawa K."/>
        </authorList>
    </citation>
    <scope>NUCLEOTIDE SEQUENCE [LARGE SCALE GENOMIC DNA]</scope>
</reference>
<sequence length="86" mass="9388">MPTMECFFSGNMSSATDSMAWGRVLAQEVEFEADSLDSLEEKIELIHYVDLSPASEIDATTTPKGVMTVEATKQNIRSHNGGKDSC</sequence>
<comment type="caution">
    <text evidence="2">The sequence shown here is derived from an EMBL/GenBank/DDBJ whole genome shotgun (WGS) entry which is preliminary data.</text>
</comment>
<protein>
    <recommendedName>
        <fullName evidence="1">Ig-like domain-containing protein</fullName>
    </recommendedName>
</protein>
<proteinExistence type="predicted"/>
<name>A0A4C1TJ53_EUMVA</name>
<dbReference type="EMBL" id="BGZK01000065">
    <property type="protein sequence ID" value="GBP14569.1"/>
    <property type="molecule type" value="Genomic_DNA"/>
</dbReference>
<evidence type="ECO:0000259" key="1">
    <source>
        <dbReference type="PROSITE" id="PS50835"/>
    </source>
</evidence>
<evidence type="ECO:0000313" key="2">
    <source>
        <dbReference type="EMBL" id="GBP14569.1"/>
    </source>
</evidence>
<keyword evidence="3" id="KW-1185">Reference proteome</keyword>